<protein>
    <submittedName>
        <fullName evidence="4">Uncharacterized protein</fullName>
    </submittedName>
</protein>
<reference evidence="4 5" key="1">
    <citation type="submission" date="2019-07" db="EMBL/GenBank/DDBJ databases">
        <title>Venturia inaequalis Genome Resource.</title>
        <authorList>
            <person name="Lichtner F.J."/>
        </authorList>
    </citation>
    <scope>NUCLEOTIDE SEQUENCE [LARGE SCALE GENOMIC DNA]</scope>
    <source>
        <strain evidence="4 5">DMI_063113</strain>
    </source>
</reference>
<gene>
    <name evidence="4" type="ORF">EG327_006622</name>
</gene>
<organism evidence="4 5">
    <name type="scientific">Venturia inaequalis</name>
    <name type="common">Apple scab fungus</name>
    <dbReference type="NCBI Taxonomy" id="5025"/>
    <lineage>
        <taxon>Eukaryota</taxon>
        <taxon>Fungi</taxon>
        <taxon>Dikarya</taxon>
        <taxon>Ascomycota</taxon>
        <taxon>Pezizomycotina</taxon>
        <taxon>Dothideomycetes</taxon>
        <taxon>Pleosporomycetidae</taxon>
        <taxon>Venturiales</taxon>
        <taxon>Venturiaceae</taxon>
        <taxon>Venturia</taxon>
    </lineage>
</organism>
<comment type="caution">
    <text evidence="4">The sequence shown here is derived from an EMBL/GenBank/DDBJ whole genome shotgun (WGS) entry which is preliminary data.</text>
</comment>
<keyword evidence="1" id="KW-0175">Coiled coil</keyword>
<dbReference type="EMBL" id="WNWR01000039">
    <property type="protein sequence ID" value="KAE9993092.1"/>
    <property type="molecule type" value="Genomic_DNA"/>
</dbReference>
<dbReference type="SUPFAM" id="SSF52540">
    <property type="entry name" value="P-loop containing nucleoside triphosphate hydrolases"/>
    <property type="match status" value="1"/>
</dbReference>
<dbReference type="Pfam" id="PF24564">
    <property type="entry name" value="DUF7605"/>
    <property type="match status" value="1"/>
</dbReference>
<dbReference type="InterPro" id="IPR027417">
    <property type="entry name" value="P-loop_NTPase"/>
</dbReference>
<dbReference type="InterPro" id="IPR045063">
    <property type="entry name" value="Dynamin_N"/>
</dbReference>
<dbReference type="PANTHER" id="PTHR36681:SF3">
    <property type="entry name" value="NUCLEAR GTPASE, GERMINAL CENTER-ASSOCIATED, TANDEM DUPLICATE 3"/>
    <property type="match status" value="1"/>
</dbReference>
<name>A0A8H3VMN6_VENIN</name>
<dbReference type="Gene3D" id="3.40.50.300">
    <property type="entry name" value="P-loop containing nucleotide triphosphate hydrolases"/>
    <property type="match status" value="1"/>
</dbReference>
<evidence type="ECO:0000313" key="4">
    <source>
        <dbReference type="EMBL" id="KAE9993092.1"/>
    </source>
</evidence>
<keyword evidence="5" id="KW-1185">Reference proteome</keyword>
<dbReference type="Pfam" id="PF00350">
    <property type="entry name" value="Dynamin_N"/>
    <property type="match status" value="1"/>
</dbReference>
<evidence type="ECO:0000313" key="5">
    <source>
        <dbReference type="Proteomes" id="UP000490939"/>
    </source>
</evidence>
<feature type="domain" description="DUF7605" evidence="3">
    <location>
        <begin position="647"/>
        <end position="828"/>
    </location>
</feature>
<dbReference type="PANTHER" id="PTHR36681">
    <property type="entry name" value="NUCLEAR GTPASE, GERMINAL CENTER-ASSOCIATED, TANDEM DUPLICATE 3"/>
    <property type="match status" value="1"/>
</dbReference>
<accession>A0A8H3VMN6</accession>
<evidence type="ECO:0000259" key="2">
    <source>
        <dbReference type="Pfam" id="PF00350"/>
    </source>
</evidence>
<sequence length="909" mass="102646">MALVRRNYGRAADPIEIIDDTDDDHAIETIDITDDDDVDKEAMSDMDSLPSDIEDDMHNENQGTDGLFYAYDVEKELDQFVVTPDIGSVIESIGTCRDIAKKLSSVAEEIEIDHAGQKELLLQAQQYISPRMFIAFLGEIGVGKSKTVDSLLNCPDAAPTGDSGEAETTKPTEYNQKENRHRAAVTGEIILYSVQETLQILKELLHVFRLSLYLEDEAEEYDIKEAAQAALNELTTFFGSWTSLTEQFLGDLSEGAEERILGQLHSWFNQVSWPENDCLGVETADTPSPVHASIRTYENNRFWPFVKVIRFYLDSPLLALGVVLVDLPGVQDANRARSKMADAYLHHCQMVFVVAEIKRVIASEQVKKKMDKIVSGNMSLDVEHPGKYIRTAIVCTKSDEIDLKSGRRKMEQHGEPRAFAQLVELEKRIAKQETLKTAASNEVTNALAKIKKIRQNRKAAWMINFKSQFASAKAAQVKAAAGLRRCKKQLERMKAEKKAQLIQFRTGWVPKRLCQMYPASNSNQRLEVFCIDNDTYAKAAEKDNHIGVQSSGIKNLRRYCYQAAAESKLRAANNFITKRIPNLLNSMKLQIEKNRPKTSSKSHATIKFRKTVDAIRSKIHQYEAKSKLERTDSLQGKIVNVAISAVPKWTRKGKREARGWSGWHWSTYKSACLHDGCHYTRRQGNFDWNSDLGSEMQKVLETPWTEVTGTAVNSHDTCLLADELRRAHSQIQEYLGEIVRATEVRLPADFQQNVSRCTESMEAKLESLKENVFKQVWDVRRQASGTSKSSYLLENMIPVYRKASGERGPGMAARQRGIIEGRIETGAIYKDTTEQIKNGLNTAIDVCFLQLFAGAHEELTRILDHLDVLETTINKPDPRRVAVLTKAWNDLIDLEEMHNSAVRFAGFAK</sequence>
<dbReference type="Proteomes" id="UP000490939">
    <property type="component" value="Unassembled WGS sequence"/>
</dbReference>
<evidence type="ECO:0000256" key="1">
    <source>
        <dbReference type="SAM" id="Coils"/>
    </source>
</evidence>
<dbReference type="AlphaFoldDB" id="A0A8H3VMN6"/>
<proteinExistence type="predicted"/>
<feature type="coiled-coil region" evidence="1">
    <location>
        <begin position="422"/>
        <end position="456"/>
    </location>
</feature>
<evidence type="ECO:0000259" key="3">
    <source>
        <dbReference type="Pfam" id="PF24564"/>
    </source>
</evidence>
<feature type="domain" description="Dynamin N-terminal" evidence="2">
    <location>
        <begin position="233"/>
        <end position="368"/>
    </location>
</feature>
<dbReference type="InterPro" id="IPR056024">
    <property type="entry name" value="DUF7605"/>
</dbReference>